<keyword evidence="2" id="KW-1133">Transmembrane helix</keyword>
<keyword evidence="2" id="KW-0472">Membrane</keyword>
<feature type="region of interest" description="Disordered" evidence="1">
    <location>
        <begin position="1"/>
        <end position="133"/>
    </location>
</feature>
<accession>A0ABD3NV91</accession>
<feature type="compositionally biased region" description="Low complexity" evidence="1">
    <location>
        <begin position="7"/>
        <end position="20"/>
    </location>
</feature>
<evidence type="ECO:0000313" key="3">
    <source>
        <dbReference type="EMBL" id="KAL3779975.1"/>
    </source>
</evidence>
<evidence type="ECO:0000256" key="2">
    <source>
        <dbReference type="SAM" id="Phobius"/>
    </source>
</evidence>
<protein>
    <submittedName>
        <fullName evidence="3">Uncharacterized protein</fullName>
    </submittedName>
</protein>
<proteinExistence type="predicted"/>
<keyword evidence="2" id="KW-0812">Transmembrane</keyword>
<keyword evidence="4" id="KW-1185">Reference proteome</keyword>
<dbReference type="AlphaFoldDB" id="A0ABD3NV91"/>
<dbReference type="InterPro" id="IPR036812">
    <property type="entry name" value="NAD(P)_OxRdtase_dom_sf"/>
</dbReference>
<evidence type="ECO:0000256" key="1">
    <source>
        <dbReference type="SAM" id="MobiDB-lite"/>
    </source>
</evidence>
<feature type="compositionally biased region" description="Polar residues" evidence="1">
    <location>
        <begin position="119"/>
        <end position="133"/>
    </location>
</feature>
<dbReference type="Proteomes" id="UP001530400">
    <property type="component" value="Unassembled WGS sequence"/>
</dbReference>
<evidence type="ECO:0000313" key="4">
    <source>
        <dbReference type="Proteomes" id="UP001530400"/>
    </source>
</evidence>
<comment type="caution">
    <text evidence="3">The sequence shown here is derived from an EMBL/GenBank/DDBJ whole genome shotgun (WGS) entry which is preliminary data.</text>
</comment>
<reference evidence="3 4" key="1">
    <citation type="submission" date="2024-10" db="EMBL/GenBank/DDBJ databases">
        <title>Updated reference genomes for cyclostephanoid diatoms.</title>
        <authorList>
            <person name="Roberts W.R."/>
            <person name="Alverson A.J."/>
        </authorList>
    </citation>
    <scope>NUCLEOTIDE SEQUENCE [LARGE SCALE GENOMIC DNA]</scope>
    <source>
        <strain evidence="3 4">AJA010-31</strain>
    </source>
</reference>
<feature type="transmembrane region" description="Helical" evidence="2">
    <location>
        <begin position="195"/>
        <end position="215"/>
    </location>
</feature>
<dbReference type="EMBL" id="JALLPJ020000911">
    <property type="protein sequence ID" value="KAL3779975.1"/>
    <property type="molecule type" value="Genomic_DNA"/>
</dbReference>
<sequence>MNNVRSRPTARPRPAALTPPINGVPEPSIDADELKKQQAPAKKSKFRLPPPPKLSFAYGSGDESAAAAKSDKASSSEAESSSIKDEEAGGSFTTSNPALTSSRTKLPPPPSLPIPASSHQPQQAITSAYQRKQSTTTMYTTSTAVIDNGDDDVSNTISMITSKKSLPYSNPYQTSYKPSAWYSSSRHNQKMQQRLQNAFLVSVAILSIGVLWWNLHMHKEEMHHHRHHYHHYHDKKMNYDPHNHLHAMIGIVDNPAGFALYSNPIHEKQKENHADELFSRVPTVIMSNNRLIPQVGFGVAGHHIEHKDIPLIVSRLLQYASSENEGGGGIAMIDAVMDEGVAREDEKLESNMATTAVAVVGRAVNYFAKEGNRVLSSEDAAAVAKRSNGKSYDYENRLEVHLLVSLTGEQLGKGNTLKALSDLSAELNGLVPPIHDLDNLDASSWKANVVDRRVDTRLLVLLRLPYCRNTEHEVVPCALERGNLESIQKWVDSYGVLEKLYQSNILHGIGVDGATDGDLDLLLTHCQITPHLYRGDVSQALDGYGRKMGAHTSNEYLHVEHLLRDKNITFLARNVAGHVLEKKDQSPNALSLLELLGKILFRAHREMLASQEGVEQTITDTDQDYYSVPRLALAYLVRHGVVALPHAFKPEHLVDDSPESVGGLAEFLSDRRVAEIGAALKALVTGRDLEEDHGLGTEDEDAIAVVFHNQMGENVEIVRHFASDGHYDGNGVIPDGDSNVFLANTGDQFDVYHRGRIRGRHTVHAEKGGADDFTISLSTLDK</sequence>
<organism evidence="3 4">
    <name type="scientific">Cyclotella atomus</name>
    <dbReference type="NCBI Taxonomy" id="382360"/>
    <lineage>
        <taxon>Eukaryota</taxon>
        <taxon>Sar</taxon>
        <taxon>Stramenopiles</taxon>
        <taxon>Ochrophyta</taxon>
        <taxon>Bacillariophyta</taxon>
        <taxon>Coscinodiscophyceae</taxon>
        <taxon>Thalassiosirophycidae</taxon>
        <taxon>Stephanodiscales</taxon>
        <taxon>Stephanodiscaceae</taxon>
        <taxon>Cyclotella</taxon>
    </lineage>
</organism>
<dbReference type="Gene3D" id="3.20.20.100">
    <property type="entry name" value="NADP-dependent oxidoreductase domain"/>
    <property type="match status" value="1"/>
</dbReference>
<gene>
    <name evidence="3" type="ORF">ACHAWO_008893</name>
</gene>
<name>A0ABD3NV91_9STRA</name>